<dbReference type="EMBL" id="BK029940">
    <property type="protein sequence ID" value="DAD55837.1"/>
    <property type="molecule type" value="Genomic_DNA"/>
</dbReference>
<organism evidence="1">
    <name type="scientific">Bacteriophage sp</name>
    <dbReference type="NCBI Taxonomy" id="38018"/>
    <lineage>
        <taxon>Viruses</taxon>
    </lineage>
</organism>
<evidence type="ECO:0000313" key="1">
    <source>
        <dbReference type="EMBL" id="DAD55837.1"/>
    </source>
</evidence>
<protein>
    <submittedName>
        <fullName evidence="1">Uncharacterized protein</fullName>
    </submittedName>
</protein>
<proteinExistence type="predicted"/>
<reference evidence="1" key="1">
    <citation type="journal article" date="2021" name="Proc. Natl. Acad. Sci. U.S.A.">
        <title>A Catalog of Tens of Thousands of Viruses from Human Metagenomes Reveals Hidden Associations with Chronic Diseases.</title>
        <authorList>
            <person name="Tisza M.J."/>
            <person name="Buck C.B."/>
        </authorList>
    </citation>
    <scope>NUCLEOTIDE SEQUENCE</scope>
    <source>
        <strain evidence="1">CtOZu12</strain>
    </source>
</reference>
<name>A0A8D9PEQ9_9VIRU</name>
<accession>A0A8D9PEQ9</accession>
<sequence length="48" mass="5771">MKIDSPVSEKKFLYLKIFDLRMKFLVETTKFIQQYSKAKNLIVTQMNI</sequence>